<evidence type="ECO:0000313" key="2">
    <source>
        <dbReference type="EMBL" id="KAJ7957283.1"/>
    </source>
</evidence>
<dbReference type="InterPro" id="IPR013087">
    <property type="entry name" value="Znf_C2H2_type"/>
</dbReference>
<reference evidence="2" key="1">
    <citation type="journal article" date="2023" name="Science">
        <title>Elucidation of the pathway for biosynthesis of saponin adjuvants from the soapbark tree.</title>
        <authorList>
            <person name="Reed J."/>
            <person name="Orme A."/>
            <person name="El-Demerdash A."/>
            <person name="Owen C."/>
            <person name="Martin L.B.B."/>
            <person name="Misra R.C."/>
            <person name="Kikuchi S."/>
            <person name="Rejzek M."/>
            <person name="Martin A.C."/>
            <person name="Harkess A."/>
            <person name="Leebens-Mack J."/>
            <person name="Louveau T."/>
            <person name="Stephenson M.J."/>
            <person name="Osbourn A."/>
        </authorList>
    </citation>
    <scope>NUCLEOTIDE SEQUENCE</scope>
    <source>
        <strain evidence="2">S10</strain>
    </source>
</reference>
<organism evidence="2 3">
    <name type="scientific">Quillaja saponaria</name>
    <name type="common">Soap bark tree</name>
    <dbReference type="NCBI Taxonomy" id="32244"/>
    <lineage>
        <taxon>Eukaryota</taxon>
        <taxon>Viridiplantae</taxon>
        <taxon>Streptophyta</taxon>
        <taxon>Embryophyta</taxon>
        <taxon>Tracheophyta</taxon>
        <taxon>Spermatophyta</taxon>
        <taxon>Magnoliopsida</taxon>
        <taxon>eudicotyledons</taxon>
        <taxon>Gunneridae</taxon>
        <taxon>Pentapetalae</taxon>
        <taxon>rosids</taxon>
        <taxon>fabids</taxon>
        <taxon>Fabales</taxon>
        <taxon>Quillajaceae</taxon>
        <taxon>Quillaja</taxon>
    </lineage>
</organism>
<protein>
    <submittedName>
        <fullName evidence="2">C2H2-like zinc finger protein</fullName>
    </submittedName>
</protein>
<dbReference type="PROSITE" id="PS00028">
    <property type="entry name" value="ZINC_FINGER_C2H2_1"/>
    <property type="match status" value="1"/>
</dbReference>
<proteinExistence type="predicted"/>
<name>A0AAD7PIY0_QUISA</name>
<keyword evidence="3" id="KW-1185">Reference proteome</keyword>
<evidence type="ECO:0000313" key="3">
    <source>
        <dbReference type="Proteomes" id="UP001163823"/>
    </source>
</evidence>
<dbReference type="EMBL" id="JARAOO010000009">
    <property type="protein sequence ID" value="KAJ7957283.1"/>
    <property type="molecule type" value="Genomic_DNA"/>
</dbReference>
<feature type="domain" description="C2H2-type" evidence="1">
    <location>
        <begin position="87"/>
        <end position="108"/>
    </location>
</feature>
<evidence type="ECO:0000259" key="1">
    <source>
        <dbReference type="PROSITE" id="PS00028"/>
    </source>
</evidence>
<accession>A0AAD7PIY0</accession>
<dbReference type="AlphaFoldDB" id="A0AAD7PIY0"/>
<sequence length="179" mass="19996">MNSNAINSNENDSDLGCDSSGKKFLLPDLNKIPSETITIEDKAVAIDDGTSNIQANDLENLNMSNHVTEDDGRLHSLPHARYGPYVCPKCNGDFPTSQKYASHVVVGHYKFENDAQKNQRKEARFTRLHNIRTIPLPEGLTVVSERPSANQRRNALREPTLPLMVEAQGQSAQIRKEQE</sequence>
<dbReference type="KEGG" id="qsa:O6P43_023606"/>
<comment type="caution">
    <text evidence="2">The sequence shown here is derived from an EMBL/GenBank/DDBJ whole genome shotgun (WGS) entry which is preliminary data.</text>
</comment>
<dbReference type="Proteomes" id="UP001163823">
    <property type="component" value="Chromosome 9"/>
</dbReference>
<gene>
    <name evidence="2" type="ORF">O6P43_023606</name>
</gene>